<evidence type="ECO:0000256" key="1">
    <source>
        <dbReference type="ARBA" id="ARBA00009869"/>
    </source>
</evidence>
<accession>A0A1H0BNP2</accession>
<evidence type="ECO:0000256" key="3">
    <source>
        <dbReference type="HAMAP-Rule" id="MF_01032"/>
    </source>
</evidence>
<comment type="pathway">
    <text evidence="3">Amino-acid biosynthesis; L-leucine biosynthesis; L-leucine from 3-methyl-2-oxobutanoate: step 2/4.</text>
</comment>
<evidence type="ECO:0000313" key="5">
    <source>
        <dbReference type="EMBL" id="SDN47208.1"/>
    </source>
</evidence>
<dbReference type="Pfam" id="PF00694">
    <property type="entry name" value="Aconitase_C"/>
    <property type="match status" value="1"/>
</dbReference>
<keyword evidence="3" id="KW-0028">Amino-acid biosynthesis</keyword>
<dbReference type="RefSeq" id="WP_093856750.1">
    <property type="nucleotide sequence ID" value="NZ_BJVZ01000008.1"/>
</dbReference>
<dbReference type="HAMAP" id="MF_01032">
    <property type="entry name" value="LeuD_type2"/>
    <property type="match status" value="1"/>
</dbReference>
<sequence length="166" mass="18555">MINGKVHMFGDNINTDVIISAKRKESFHDIDDMVPYVMEDIRTDFHKTISKGDIIVAGPNFGCGSSREAAPAVLKAAGIGAIISPLFARIFYRNAINVGLPVITYENANNIFQSDQKLSIDIESGEIRDSDTEKLYDFKPIPEFMMEILNEGGLVPYIQKHKEYVL</sequence>
<dbReference type="PANTHER" id="PTHR43345:SF2">
    <property type="entry name" value="3-ISOPROPYLMALATE DEHYDRATASE SMALL SUBUNIT 1"/>
    <property type="match status" value="1"/>
</dbReference>
<evidence type="ECO:0000256" key="2">
    <source>
        <dbReference type="ARBA" id="ARBA00023239"/>
    </source>
</evidence>
<evidence type="ECO:0000259" key="4">
    <source>
        <dbReference type="Pfam" id="PF00694"/>
    </source>
</evidence>
<organism evidence="5 6">
    <name type="scientific">Tenuibacillus multivorans</name>
    <dbReference type="NCBI Taxonomy" id="237069"/>
    <lineage>
        <taxon>Bacteria</taxon>
        <taxon>Bacillati</taxon>
        <taxon>Bacillota</taxon>
        <taxon>Bacilli</taxon>
        <taxon>Bacillales</taxon>
        <taxon>Bacillaceae</taxon>
        <taxon>Tenuibacillus</taxon>
    </lineage>
</organism>
<dbReference type="PANTHER" id="PTHR43345">
    <property type="entry name" value="3-ISOPROPYLMALATE DEHYDRATASE SMALL SUBUNIT 2-RELATED-RELATED"/>
    <property type="match status" value="1"/>
</dbReference>
<comment type="similarity">
    <text evidence="1 3">Belongs to the LeuD family. LeuD type 2 subfamily.</text>
</comment>
<dbReference type="NCBIfam" id="TIGR02087">
    <property type="entry name" value="LEUD_arch"/>
    <property type="match status" value="1"/>
</dbReference>
<dbReference type="GO" id="GO:0009098">
    <property type="term" value="P:L-leucine biosynthetic process"/>
    <property type="evidence" value="ECO:0007669"/>
    <property type="project" value="UniProtKB-UniRule"/>
</dbReference>
<dbReference type="OrthoDB" id="9777465at2"/>
<evidence type="ECO:0000313" key="6">
    <source>
        <dbReference type="Proteomes" id="UP000199334"/>
    </source>
</evidence>
<keyword evidence="6" id="KW-1185">Reference proteome</keyword>
<dbReference type="SUPFAM" id="SSF52016">
    <property type="entry name" value="LeuD/IlvD-like"/>
    <property type="match status" value="1"/>
</dbReference>
<gene>
    <name evidence="3" type="primary">leuD</name>
    <name evidence="5" type="ORF">SAMN05216498_2324</name>
</gene>
<feature type="domain" description="Aconitase A/isopropylmalate dehydratase small subunit swivel" evidence="4">
    <location>
        <begin position="51"/>
        <end position="106"/>
    </location>
</feature>
<name>A0A1H0BNP2_9BACI</name>
<dbReference type="EC" id="4.2.1.33" evidence="3"/>
<dbReference type="EMBL" id="FNIG01000005">
    <property type="protein sequence ID" value="SDN47208.1"/>
    <property type="molecule type" value="Genomic_DNA"/>
</dbReference>
<comment type="subunit">
    <text evidence="3">Heterodimer of LeuC and LeuD.</text>
</comment>
<dbReference type="InterPro" id="IPR000573">
    <property type="entry name" value="AconitaseA/IPMdHydase_ssu_swvl"/>
</dbReference>
<dbReference type="InterPro" id="IPR050075">
    <property type="entry name" value="LeuD"/>
</dbReference>
<keyword evidence="2 3" id="KW-0456">Lyase</keyword>
<comment type="catalytic activity">
    <reaction evidence="3">
        <text>(2R,3S)-3-isopropylmalate = (2S)-2-isopropylmalate</text>
        <dbReference type="Rhea" id="RHEA:32287"/>
        <dbReference type="ChEBI" id="CHEBI:1178"/>
        <dbReference type="ChEBI" id="CHEBI:35121"/>
        <dbReference type="EC" id="4.2.1.33"/>
    </reaction>
</comment>
<dbReference type="AlphaFoldDB" id="A0A1H0BNP2"/>
<dbReference type="UniPathway" id="UPA00048">
    <property type="reaction ID" value="UER00071"/>
</dbReference>
<keyword evidence="3" id="KW-0432">Leucine biosynthesis</keyword>
<dbReference type="Proteomes" id="UP000199334">
    <property type="component" value="Unassembled WGS sequence"/>
</dbReference>
<comment type="function">
    <text evidence="3">Catalyzes the isomerization between 2-isopropylmalate and 3-isopropylmalate, via the formation of 2-isopropylmaleate.</text>
</comment>
<dbReference type="GO" id="GO:0003861">
    <property type="term" value="F:3-isopropylmalate dehydratase activity"/>
    <property type="evidence" value="ECO:0007669"/>
    <property type="project" value="UniProtKB-UniRule"/>
</dbReference>
<proteinExistence type="inferred from homology"/>
<reference evidence="5 6" key="1">
    <citation type="submission" date="2016-10" db="EMBL/GenBank/DDBJ databases">
        <authorList>
            <person name="de Groot N.N."/>
        </authorList>
    </citation>
    <scope>NUCLEOTIDE SEQUENCE [LARGE SCALE GENOMIC DNA]</scope>
    <source>
        <strain evidence="5 6">CGMCC 1.3442</strain>
    </source>
</reference>
<protein>
    <recommendedName>
        <fullName evidence="3">3-isopropylmalate dehydratase small subunit</fullName>
        <ecNumber evidence="3">4.2.1.33</ecNumber>
    </recommendedName>
    <alternativeName>
        <fullName evidence="3">Alpha-IPM isomerase</fullName>
        <shortName evidence="3">IPMI</shortName>
    </alternativeName>
    <alternativeName>
        <fullName evidence="3">Isopropylmalate isomerase</fullName>
    </alternativeName>
</protein>
<keyword evidence="3" id="KW-0100">Branched-chain amino acid biosynthesis</keyword>
<dbReference type="Gene3D" id="3.20.19.10">
    <property type="entry name" value="Aconitase, domain 4"/>
    <property type="match status" value="1"/>
</dbReference>
<dbReference type="STRING" id="237069.SAMN05216498_2324"/>
<dbReference type="InterPro" id="IPR011827">
    <property type="entry name" value="LeuD_type2/HacB/DmdB"/>
</dbReference>
<dbReference type="InterPro" id="IPR015928">
    <property type="entry name" value="Aconitase/3IPM_dehydase_swvl"/>
</dbReference>